<evidence type="ECO:0000256" key="4">
    <source>
        <dbReference type="ARBA" id="ARBA00023242"/>
    </source>
</evidence>
<accession>A0A835DST8</accession>
<dbReference type="GO" id="GO:0007064">
    <property type="term" value="P:mitotic sister chromatid cohesion"/>
    <property type="evidence" value="ECO:0007669"/>
    <property type="project" value="InterPro"/>
</dbReference>
<sequence>MEMAQKFQQQLKEVGSKLDNPPASKDAIIKLLKDIFRLIIGTFTGLGDISGPSFGRRVVILETLARYRSCVVMLDLDCDDLVDEMFNTFFAVASLRHKRSPKNSMEQGQKGISESKINADFSESESRGHSDSSNSDPIITSKVDDMNSDDSEGEEVERTEKSLTDGEESDKEEKSVSEGKWLDESQSSLTEESDKEEKSYSEGNQAEDAEKSPTESKESNGEEKSVSSNSGAAEDSDDEPLNMWKRRTGKAV</sequence>
<feature type="compositionally biased region" description="Acidic residues" evidence="5">
    <location>
        <begin position="146"/>
        <end position="155"/>
    </location>
</feature>
<name>A0A835DST8_TETSI</name>
<reference evidence="6 7" key="1">
    <citation type="submission" date="2020-04" db="EMBL/GenBank/DDBJ databases">
        <title>Plant Genome Project.</title>
        <authorList>
            <person name="Zhang R.-G."/>
        </authorList>
    </citation>
    <scope>NUCLEOTIDE SEQUENCE [LARGE SCALE GENOMIC DNA]</scope>
    <source>
        <strain evidence="6">YNK0</strain>
        <tissue evidence="6">Leaf</tissue>
    </source>
</reference>
<evidence type="ECO:0000256" key="2">
    <source>
        <dbReference type="ARBA" id="ARBA00022763"/>
    </source>
</evidence>
<dbReference type="GO" id="GO:0005634">
    <property type="term" value="C:nucleus"/>
    <property type="evidence" value="ECO:0007669"/>
    <property type="project" value="UniProtKB-SubCell"/>
</dbReference>
<evidence type="ECO:0000256" key="5">
    <source>
        <dbReference type="SAM" id="MobiDB-lite"/>
    </source>
</evidence>
<feature type="compositionally biased region" description="Basic and acidic residues" evidence="5">
    <location>
        <begin position="171"/>
        <end position="183"/>
    </location>
</feature>
<evidence type="ECO:0000313" key="6">
    <source>
        <dbReference type="EMBL" id="KAF8414273.1"/>
    </source>
</evidence>
<dbReference type="GO" id="GO:0000785">
    <property type="term" value="C:chromatin"/>
    <property type="evidence" value="ECO:0007669"/>
    <property type="project" value="TreeGrafter"/>
</dbReference>
<proteinExistence type="predicted"/>
<dbReference type="PANTHER" id="PTHR12663">
    <property type="entry name" value="ANDROGEN INDUCED INHIBITOR OF PROLIFERATION AS3 / PDS5-RELATED"/>
    <property type="match status" value="1"/>
</dbReference>
<keyword evidence="2" id="KW-0227">DNA damage</keyword>
<dbReference type="GO" id="GO:0006281">
    <property type="term" value="P:DNA repair"/>
    <property type="evidence" value="ECO:0007669"/>
    <property type="project" value="UniProtKB-KW"/>
</dbReference>
<protein>
    <submittedName>
        <fullName evidence="6">Uncharacterized protein</fullName>
    </submittedName>
</protein>
<comment type="caution">
    <text evidence="6">The sequence shown here is derived from an EMBL/GenBank/DDBJ whole genome shotgun (WGS) entry which is preliminary data.</text>
</comment>
<keyword evidence="4" id="KW-0539">Nucleus</keyword>
<dbReference type="InterPro" id="IPR039776">
    <property type="entry name" value="Pds5"/>
</dbReference>
<dbReference type="OrthoDB" id="200660at2759"/>
<keyword evidence="7" id="KW-1185">Reference proteome</keyword>
<dbReference type="AlphaFoldDB" id="A0A835DST8"/>
<comment type="subcellular location">
    <subcellularLocation>
        <location evidence="1">Nucleus</location>
    </subcellularLocation>
</comment>
<evidence type="ECO:0000256" key="1">
    <source>
        <dbReference type="ARBA" id="ARBA00004123"/>
    </source>
</evidence>
<organism evidence="6 7">
    <name type="scientific">Tetracentron sinense</name>
    <name type="common">Spur-leaf</name>
    <dbReference type="NCBI Taxonomy" id="13715"/>
    <lineage>
        <taxon>Eukaryota</taxon>
        <taxon>Viridiplantae</taxon>
        <taxon>Streptophyta</taxon>
        <taxon>Embryophyta</taxon>
        <taxon>Tracheophyta</taxon>
        <taxon>Spermatophyta</taxon>
        <taxon>Magnoliopsida</taxon>
        <taxon>Trochodendrales</taxon>
        <taxon>Trochodendraceae</taxon>
        <taxon>Tetracentron</taxon>
    </lineage>
</organism>
<feature type="region of interest" description="Disordered" evidence="5">
    <location>
        <begin position="120"/>
        <end position="252"/>
    </location>
</feature>
<gene>
    <name evidence="6" type="ORF">HHK36_002274</name>
</gene>
<evidence type="ECO:0000313" key="7">
    <source>
        <dbReference type="Proteomes" id="UP000655225"/>
    </source>
</evidence>
<keyword evidence="3" id="KW-0234">DNA repair</keyword>
<evidence type="ECO:0000256" key="3">
    <source>
        <dbReference type="ARBA" id="ARBA00023204"/>
    </source>
</evidence>
<dbReference type="Pfam" id="PF20168">
    <property type="entry name" value="PDS5"/>
    <property type="match status" value="1"/>
</dbReference>
<feature type="compositionally biased region" description="Basic and acidic residues" evidence="5">
    <location>
        <begin position="208"/>
        <end position="225"/>
    </location>
</feature>
<dbReference type="Proteomes" id="UP000655225">
    <property type="component" value="Unassembled WGS sequence"/>
</dbReference>
<dbReference type="EMBL" id="JABCRI010000001">
    <property type="protein sequence ID" value="KAF8414273.1"/>
    <property type="molecule type" value="Genomic_DNA"/>
</dbReference>
<dbReference type="PANTHER" id="PTHR12663:SF0">
    <property type="entry name" value="PRECOCIOUS DISSOCIATION OF SISTERS 5, ISOFORM A"/>
    <property type="match status" value="1"/>
</dbReference>